<accession>A0A2K9NKQ5</accession>
<dbReference type="OrthoDB" id="9806994at2"/>
<dbReference type="InterPro" id="IPR009061">
    <property type="entry name" value="DNA-bd_dom_put_sf"/>
</dbReference>
<dbReference type="GO" id="GO:0003677">
    <property type="term" value="F:DNA binding"/>
    <property type="evidence" value="ECO:0007669"/>
    <property type="project" value="UniProtKB-KW"/>
</dbReference>
<reference evidence="1 2" key="1">
    <citation type="submission" date="2017-12" db="EMBL/GenBank/DDBJ databases">
        <title>Genomes of bacteria within cyanobacterial aggregates.</title>
        <authorList>
            <person name="Cai H."/>
        </authorList>
    </citation>
    <scope>NUCLEOTIDE SEQUENCE [LARGE SCALE GENOMIC DNA]</scope>
    <source>
        <strain evidence="1 2">TH16</strain>
        <plasmid evidence="1 2">unnamed1</plasmid>
    </source>
</reference>
<keyword evidence="1" id="KW-0238">DNA-binding</keyword>
<keyword evidence="2" id="KW-1185">Reference proteome</keyword>
<geneLocation type="plasmid" evidence="1 2">
    <name>unnamed1</name>
</geneLocation>
<dbReference type="AlphaFoldDB" id="A0A2K9NKQ5"/>
<dbReference type="KEGG" id="ncb:C0V82_22810"/>
<protein>
    <submittedName>
        <fullName evidence="1">DNA-binding protein</fullName>
    </submittedName>
</protein>
<keyword evidence="1" id="KW-0614">Plasmid</keyword>
<organism evidence="1 2">
    <name type="scientific">Niveispirillum cyanobacteriorum</name>
    <dbReference type="NCBI Taxonomy" id="1612173"/>
    <lineage>
        <taxon>Bacteria</taxon>
        <taxon>Pseudomonadati</taxon>
        <taxon>Pseudomonadota</taxon>
        <taxon>Alphaproteobacteria</taxon>
        <taxon>Rhodospirillales</taxon>
        <taxon>Azospirillaceae</taxon>
        <taxon>Niveispirillum</taxon>
    </lineage>
</organism>
<dbReference type="RefSeq" id="WP_102115166.1">
    <property type="nucleotide sequence ID" value="NZ_BMGN01000001.1"/>
</dbReference>
<dbReference type="EMBL" id="CP025613">
    <property type="protein sequence ID" value="AUN33658.1"/>
    <property type="molecule type" value="Genomic_DNA"/>
</dbReference>
<dbReference type="Proteomes" id="UP000234752">
    <property type="component" value="Plasmid unnamed1"/>
</dbReference>
<evidence type="ECO:0000313" key="1">
    <source>
        <dbReference type="EMBL" id="AUN33658.1"/>
    </source>
</evidence>
<proteinExistence type="predicted"/>
<gene>
    <name evidence="1" type="ORF">C0V82_22810</name>
</gene>
<evidence type="ECO:0000313" key="2">
    <source>
        <dbReference type="Proteomes" id="UP000234752"/>
    </source>
</evidence>
<dbReference type="SUPFAM" id="SSF46955">
    <property type="entry name" value="Putative DNA-binding domain"/>
    <property type="match status" value="1"/>
</dbReference>
<sequence length="76" mass="8607">MTDSRFLTPEEVVDRYRGGVSLGTLRNWRTKRIGPSFIKIGKAVLYPVEELEDLDKRNRVPCSASERLSEPVGDQA</sequence>
<name>A0A2K9NKQ5_9PROT</name>